<proteinExistence type="predicted"/>
<dbReference type="EMBL" id="JAMKBJ010000006">
    <property type="protein sequence ID" value="MCZ8537260.1"/>
    <property type="molecule type" value="Genomic_DNA"/>
</dbReference>
<sequence>MQTALQEVKPIIEEVFHHLHTHPEISWKEFETTKYIKRLLEGEDFQIETFDDSTGLVVTVGTGNSCVGLRTDIDALWQEVENIYQPNHSCGHDGHMTMAIGALLVLKKIGYPKTGRLKVIFQPAEEKGTGAFSARLVKPGTTPFKGAVVVFGAAAFGASFIGFITLVGTVYPVMGYLGFTLIAAIVYAWVKKRGSVGKGGKRVLGT</sequence>
<reference evidence="2" key="1">
    <citation type="submission" date="2022-05" db="EMBL/GenBank/DDBJ databases">
        <authorList>
            <person name="Colautti A."/>
            <person name="Iacumin L."/>
        </authorList>
    </citation>
    <scope>NUCLEOTIDE SEQUENCE</scope>
    <source>
        <strain evidence="2">SK 55</strain>
    </source>
</reference>
<dbReference type="InterPro" id="IPR017439">
    <property type="entry name" value="Amidohydrolase"/>
</dbReference>
<evidence type="ECO:0000313" key="3">
    <source>
        <dbReference type="Proteomes" id="UP001152173"/>
    </source>
</evidence>
<accession>A0A9X3LFW8</accession>
<dbReference type="Pfam" id="PF01546">
    <property type="entry name" value="Peptidase_M20"/>
    <property type="match status" value="1"/>
</dbReference>
<feature type="transmembrane region" description="Helical" evidence="1">
    <location>
        <begin position="146"/>
        <end position="167"/>
    </location>
</feature>
<dbReference type="SUPFAM" id="SSF53187">
    <property type="entry name" value="Zn-dependent exopeptidases"/>
    <property type="match status" value="1"/>
</dbReference>
<organism evidence="2 3">
    <name type="scientific">Paenisporosarcina quisquiliarum</name>
    <dbReference type="NCBI Taxonomy" id="365346"/>
    <lineage>
        <taxon>Bacteria</taxon>
        <taxon>Bacillati</taxon>
        <taxon>Bacillota</taxon>
        <taxon>Bacilli</taxon>
        <taxon>Bacillales</taxon>
        <taxon>Caryophanaceae</taxon>
        <taxon>Paenisporosarcina</taxon>
    </lineage>
</organism>
<keyword evidence="1" id="KW-0472">Membrane</keyword>
<evidence type="ECO:0000313" key="2">
    <source>
        <dbReference type="EMBL" id="MCZ8537260.1"/>
    </source>
</evidence>
<keyword evidence="1" id="KW-1133">Transmembrane helix</keyword>
<name>A0A9X3LFW8_9BACL</name>
<dbReference type="Gene3D" id="3.40.630.10">
    <property type="entry name" value="Zn peptidases"/>
    <property type="match status" value="1"/>
</dbReference>
<dbReference type="InterPro" id="IPR002933">
    <property type="entry name" value="Peptidase_M20"/>
</dbReference>
<evidence type="ECO:0000256" key="1">
    <source>
        <dbReference type="SAM" id="Phobius"/>
    </source>
</evidence>
<dbReference type="GO" id="GO:0016787">
    <property type="term" value="F:hydrolase activity"/>
    <property type="evidence" value="ECO:0007669"/>
    <property type="project" value="InterPro"/>
</dbReference>
<dbReference type="PANTHER" id="PTHR11014">
    <property type="entry name" value="PEPTIDASE M20 FAMILY MEMBER"/>
    <property type="match status" value="1"/>
</dbReference>
<keyword evidence="3" id="KW-1185">Reference proteome</keyword>
<feature type="transmembrane region" description="Helical" evidence="1">
    <location>
        <begin position="173"/>
        <end position="190"/>
    </location>
</feature>
<dbReference type="PANTHER" id="PTHR11014:SF122">
    <property type="entry name" value="AMIDOHYDROLASE AMHX"/>
    <property type="match status" value="1"/>
</dbReference>
<protein>
    <submittedName>
        <fullName evidence="2">M20/M25/M40 family metallo-hydrolase</fullName>
    </submittedName>
</protein>
<gene>
    <name evidence="2" type="ORF">M9R32_08720</name>
</gene>
<dbReference type="Proteomes" id="UP001152173">
    <property type="component" value="Unassembled WGS sequence"/>
</dbReference>
<dbReference type="AlphaFoldDB" id="A0A9X3LFW8"/>
<comment type="caution">
    <text evidence="2">The sequence shown here is derived from an EMBL/GenBank/DDBJ whole genome shotgun (WGS) entry which is preliminary data.</text>
</comment>
<keyword evidence="1" id="KW-0812">Transmembrane</keyword>
<dbReference type="RefSeq" id="WP_269926354.1">
    <property type="nucleotide sequence ID" value="NZ_JAMKBJ010000006.1"/>
</dbReference>